<keyword evidence="2" id="KW-1185">Reference proteome</keyword>
<reference evidence="2" key="1">
    <citation type="journal article" date="2024" name="Proc. Natl. Acad. Sci. U.S.A.">
        <title>Extraordinary preservation of gene collinearity over three hundred million years revealed in homosporous lycophytes.</title>
        <authorList>
            <person name="Li C."/>
            <person name="Wickell D."/>
            <person name="Kuo L.Y."/>
            <person name="Chen X."/>
            <person name="Nie B."/>
            <person name="Liao X."/>
            <person name="Peng D."/>
            <person name="Ji J."/>
            <person name="Jenkins J."/>
            <person name="Williams M."/>
            <person name="Shu S."/>
            <person name="Plott C."/>
            <person name="Barry K."/>
            <person name="Rajasekar S."/>
            <person name="Grimwood J."/>
            <person name="Han X."/>
            <person name="Sun S."/>
            <person name="Hou Z."/>
            <person name="He W."/>
            <person name="Dai G."/>
            <person name="Sun C."/>
            <person name="Schmutz J."/>
            <person name="Leebens-Mack J.H."/>
            <person name="Li F.W."/>
            <person name="Wang L."/>
        </authorList>
    </citation>
    <scope>NUCLEOTIDE SEQUENCE [LARGE SCALE GENOMIC DNA]</scope>
    <source>
        <strain evidence="2">cv. PW_Plant_1</strain>
    </source>
</reference>
<dbReference type="EMBL" id="CM055107">
    <property type="protein sequence ID" value="KAJ7527667.1"/>
    <property type="molecule type" value="Genomic_DNA"/>
</dbReference>
<dbReference type="Proteomes" id="UP001162992">
    <property type="component" value="Chromosome 16"/>
</dbReference>
<organism evidence="1 2">
    <name type="scientific">Diphasiastrum complanatum</name>
    <name type="common">Issler's clubmoss</name>
    <name type="synonym">Lycopodium complanatum</name>
    <dbReference type="NCBI Taxonomy" id="34168"/>
    <lineage>
        <taxon>Eukaryota</taxon>
        <taxon>Viridiplantae</taxon>
        <taxon>Streptophyta</taxon>
        <taxon>Embryophyta</taxon>
        <taxon>Tracheophyta</taxon>
        <taxon>Lycopodiopsida</taxon>
        <taxon>Lycopodiales</taxon>
        <taxon>Lycopodiaceae</taxon>
        <taxon>Lycopodioideae</taxon>
        <taxon>Diphasiastrum</taxon>
    </lineage>
</organism>
<comment type="caution">
    <text evidence="1">The sequence shown here is derived from an EMBL/GenBank/DDBJ whole genome shotgun (WGS) entry which is preliminary data.</text>
</comment>
<name>A0ACC2BD00_DIPCM</name>
<protein>
    <submittedName>
        <fullName evidence="1">Uncharacterized protein</fullName>
    </submittedName>
</protein>
<gene>
    <name evidence="1" type="ORF">O6H91_16G065300</name>
</gene>
<evidence type="ECO:0000313" key="2">
    <source>
        <dbReference type="Proteomes" id="UP001162992"/>
    </source>
</evidence>
<evidence type="ECO:0000313" key="1">
    <source>
        <dbReference type="EMBL" id="KAJ7527667.1"/>
    </source>
</evidence>
<sequence length="1237" mass="136987">MAMTTTTTSLIGRGGGGGGGGGVGLCFNPNDDRRHDSLFFFFLSADLSSLPPHHHRPLLPLCPPRLIIIIRKPTNEYALSTSSASLTCTTALLSPSRGRPRMDVTRKEALGINNRFNPHWVCARLQFQQRKPSAFSTPRGSGRARRLVKMEQLWQEFFSDPSQWWDNRLTKKTPKHPDFKHKRTLEGLWVDAWLNPTWVKEKMASMTLGHIQSGDGLRSRVAYSFWNGDKLSKLCEEGRLKEALHMLELIVQQTTKPPIHAYVCLLKGCSRRKALAEGKQVHALIVQSVLDSSIFLANTLVHMYSKCGSVLHAHKVFSNMPQHDLYSWTAIIAAYADRGEVEEAINLFQQMQETGLAPDKVLFVVVLKACARRAALEQGRQLHFDIIKRGFQSDVIVGNTLVNMYAKCGCTEDARELFDNMSERNVVSWTAMIAGYAQNGLGKEALALYEQMKQEGMQPNNVTFVLLLNACASLAALEQGKQIHSEIIKRGFQSDVVVGNTLVDMYAKCGCTEDAREVFDNMSERNVVSWTAMIAGYAQNGLGKEALALYEQMKQEDMQPNNVTFVLLLKACASLAALEQGKQLHSEIIKRGFQSDVVVGNTLVDMYAKCGCTEDARELFDNMSERDVVSWTAMIAGYAQNGLGKEALALFEQMKQAGLAPDKVLLVLLLKACASLAALKHGKLLHSEIIKRGLKSDVVVGSTLVDMYAKCGCTEDARELFDNMSERNVVSWNAMIAGYTQNGLGREALALYEQMKQEGMQPNNVTFVFLLKACANLAALEQGKQLHSEIRKRGFQSDVVVGSTLVDMYAKCGCTEDARELFDNMSERDVVSWTAMIAGYAQNGLGKEALALYEQMKQEGMQPNNVTFVLLLNACASLAALEQGKQLHSEIIKRGFQSDVVVGSALVDMYAKCGCTDDARELFDNMSERNVVSWTAMIAGYAQNGPAQEVLALFEQMQREGTKPNEVTYISVLSACAHSGLVDQGRYVFDSMCKNHGVTPTREHYACMVDLLGRAGCLDDAELFINKMPIQPDSVVWTTLLGAARNHGHVEIGRRAFDRVVKLEPKNAAPYVLLSNIYAAAGRKDELAKIRNEMEEAGVKKIAGCSWIEVDNQLHAFVVGDATHPQSKEIQAELYRLVGLMKKAGYKPNLSFVLDDVEDKEKESALCQHSVKLAIAFGLVNTPSGTPIRIKKNLRVCGDCHTATKIISKIVGRDISVMDTSRCHHFKDGFCSCGDYW</sequence>
<proteinExistence type="predicted"/>
<accession>A0ACC2BD00</accession>